<organism evidence="1">
    <name type="scientific">Psilocybe cubensis</name>
    <name type="common">Psychedelic mushroom</name>
    <name type="synonym">Stropharia cubensis</name>
    <dbReference type="NCBI Taxonomy" id="181762"/>
    <lineage>
        <taxon>Eukaryota</taxon>
        <taxon>Fungi</taxon>
        <taxon>Dikarya</taxon>
        <taxon>Basidiomycota</taxon>
        <taxon>Agaricomycotina</taxon>
        <taxon>Agaricomycetes</taxon>
        <taxon>Agaricomycetidae</taxon>
        <taxon>Agaricales</taxon>
        <taxon>Agaricineae</taxon>
        <taxon>Strophariaceae</taxon>
        <taxon>Psilocybe</taxon>
    </lineage>
</organism>
<evidence type="ECO:0000313" key="1">
    <source>
        <dbReference type="EMBL" id="KAG5167324.1"/>
    </source>
</evidence>
<dbReference type="EMBL" id="JAFIQS010000007">
    <property type="protein sequence ID" value="KAG5167324.1"/>
    <property type="molecule type" value="Genomic_DNA"/>
</dbReference>
<sequence>MSLTFVAQPENEVSSPSFPWPEHRHLFETICVAGNNALEIHLRLFLLRSLLEFCDTGILPGVRILYVQAQVGTVYTPTLAMKIQILQNLNIVLDMLCHPSLQVETLYLSGPLFYSDWFMHQQITRSFGNLLKSNQLVSLKLNNVENLPRNILDGTSIVDLTLIACEVSNTMTYSNTNALRLPSLETIETDKLSVVRTIYPVGLHSTDGEEPSLKILCLRIDQTDTAGPQVLKEEFDILEEHFSSSIERLCVMFDPCGAFHIITSTVSFFT</sequence>
<reference evidence="1" key="1">
    <citation type="submission" date="2021-02" db="EMBL/GenBank/DDBJ databases">
        <title>Psilocybe cubensis genome.</title>
        <authorList>
            <person name="Mckernan K.J."/>
            <person name="Crawford S."/>
            <person name="Trippe A."/>
            <person name="Kane L.T."/>
            <person name="Mclaughlin S."/>
        </authorList>
    </citation>
    <scope>NUCLEOTIDE SEQUENCE [LARGE SCALE GENOMIC DNA]</scope>
    <source>
        <strain evidence="1">MGC-MH-2018</strain>
    </source>
</reference>
<gene>
    <name evidence="1" type="ORF">JR316_007672</name>
</gene>
<protein>
    <submittedName>
        <fullName evidence="1">Uncharacterized protein</fullName>
    </submittedName>
</protein>
<dbReference type="AlphaFoldDB" id="A0A8H7XXL2"/>
<accession>A0A8H7XXL2</accession>
<comment type="caution">
    <text evidence="1">The sequence shown here is derived from an EMBL/GenBank/DDBJ whole genome shotgun (WGS) entry which is preliminary data.</text>
</comment>
<proteinExistence type="predicted"/>
<name>A0A8H7XXL2_PSICU</name>